<evidence type="ECO:0000256" key="1">
    <source>
        <dbReference type="SAM" id="Phobius"/>
    </source>
</evidence>
<comment type="caution">
    <text evidence="2">The sequence shown here is derived from an EMBL/GenBank/DDBJ whole genome shotgun (WGS) entry which is preliminary data.</text>
</comment>
<gene>
    <name evidence="2" type="ORF">JZ751_027764</name>
</gene>
<dbReference type="Proteomes" id="UP000824540">
    <property type="component" value="Unassembled WGS sequence"/>
</dbReference>
<keyword evidence="3" id="KW-1185">Reference proteome</keyword>
<dbReference type="AlphaFoldDB" id="A0A8T2PDR0"/>
<dbReference type="EMBL" id="JAFBMS010000009">
    <property type="protein sequence ID" value="KAG9349321.1"/>
    <property type="molecule type" value="Genomic_DNA"/>
</dbReference>
<proteinExistence type="predicted"/>
<keyword evidence="1" id="KW-0812">Transmembrane</keyword>
<accession>A0A8T2PDR0</accession>
<reference evidence="2" key="1">
    <citation type="thesis" date="2021" institute="BYU ScholarsArchive" country="Provo, UT, USA">
        <title>Applications of and Algorithms for Genome Assembly and Genomic Analyses with an Emphasis on Marine Teleosts.</title>
        <authorList>
            <person name="Pickett B.D."/>
        </authorList>
    </citation>
    <scope>NUCLEOTIDE SEQUENCE</scope>
    <source>
        <strain evidence="2">HI-2016</strain>
    </source>
</reference>
<sequence>MLCNLTDKKQHSPTFLLLTVVCDSVAGQLCTGLCAVLILLVMLVFRWTTGRSRSLAFPLQPLGLFLGPSSLLIQLQSPARLLLQLCHPDTHLARLLAVTEGPLILQGSERLPIRLITIRGEAEGS</sequence>
<name>A0A8T2PDR0_9TELE</name>
<feature type="transmembrane region" description="Helical" evidence="1">
    <location>
        <begin position="25"/>
        <end position="45"/>
    </location>
</feature>
<keyword evidence="1" id="KW-0472">Membrane</keyword>
<protein>
    <submittedName>
        <fullName evidence="2">Uncharacterized protein</fullName>
    </submittedName>
</protein>
<evidence type="ECO:0000313" key="3">
    <source>
        <dbReference type="Proteomes" id="UP000824540"/>
    </source>
</evidence>
<organism evidence="2 3">
    <name type="scientific">Albula glossodonta</name>
    <name type="common">roundjaw bonefish</name>
    <dbReference type="NCBI Taxonomy" id="121402"/>
    <lineage>
        <taxon>Eukaryota</taxon>
        <taxon>Metazoa</taxon>
        <taxon>Chordata</taxon>
        <taxon>Craniata</taxon>
        <taxon>Vertebrata</taxon>
        <taxon>Euteleostomi</taxon>
        <taxon>Actinopterygii</taxon>
        <taxon>Neopterygii</taxon>
        <taxon>Teleostei</taxon>
        <taxon>Albuliformes</taxon>
        <taxon>Albulidae</taxon>
        <taxon>Albula</taxon>
    </lineage>
</organism>
<evidence type="ECO:0000313" key="2">
    <source>
        <dbReference type="EMBL" id="KAG9349321.1"/>
    </source>
</evidence>
<keyword evidence="1" id="KW-1133">Transmembrane helix</keyword>